<dbReference type="EMBL" id="SRXV01000003">
    <property type="protein sequence ID" value="TGY92207.1"/>
    <property type="molecule type" value="Genomic_DNA"/>
</dbReference>
<dbReference type="Proteomes" id="UP000305451">
    <property type="component" value="Unassembled WGS sequence"/>
</dbReference>
<sequence length="314" mass="33934">MSEFALEVRSVSKTFGTKPAVKSVSFGARTGEITGFLGPNGAGKTTTLRMALGIIAPDSGSVRLFGAEPTARAFDRVGFLPEERGVYRKMTARQIITLFGRLKGMPARQARTRALELLERFSLGDAADKKIKELSKGMAQKVQILSAIVHQPDFIILDEPFSGLDPVNQGVLEAMIREQADAGATILFSTHVMQHAERLCDRIVLMARGEKVFDGRVEEALAVVPRQVDLGVDPGQELTALLSPFGAVSRAGTDSEGMAIWRVVLNGKSTPQDLLKACVDAGIALSRFEPLRPHLHDAFVQLVSDPADTLAERA</sequence>
<dbReference type="AlphaFoldDB" id="A0A4S2H8P2"/>
<feature type="domain" description="ABC transporter" evidence="5">
    <location>
        <begin position="6"/>
        <end position="233"/>
    </location>
</feature>
<keyword evidence="7" id="KW-1185">Reference proteome</keyword>
<dbReference type="InterPro" id="IPR003593">
    <property type="entry name" value="AAA+_ATPase"/>
</dbReference>
<name>A0A4S2H8P2_9PROT</name>
<dbReference type="InterPro" id="IPR003439">
    <property type="entry name" value="ABC_transporter-like_ATP-bd"/>
</dbReference>
<evidence type="ECO:0000313" key="7">
    <source>
        <dbReference type="Proteomes" id="UP000305451"/>
    </source>
</evidence>
<comment type="similarity">
    <text evidence="1">Belongs to the ABC transporter superfamily.</text>
</comment>
<dbReference type="SUPFAM" id="SSF52540">
    <property type="entry name" value="P-loop containing nucleoside triphosphate hydrolases"/>
    <property type="match status" value="1"/>
</dbReference>
<dbReference type="PROSITE" id="PS50893">
    <property type="entry name" value="ABC_TRANSPORTER_2"/>
    <property type="match status" value="1"/>
</dbReference>
<organism evidence="6 7">
    <name type="scientific">Marinicauda pacifica</name>
    <dbReference type="NCBI Taxonomy" id="1133559"/>
    <lineage>
        <taxon>Bacteria</taxon>
        <taxon>Pseudomonadati</taxon>
        <taxon>Pseudomonadota</taxon>
        <taxon>Alphaproteobacteria</taxon>
        <taxon>Maricaulales</taxon>
        <taxon>Maricaulaceae</taxon>
        <taxon>Marinicauda</taxon>
    </lineage>
</organism>
<gene>
    <name evidence="6" type="ORF">E5162_11155</name>
</gene>
<dbReference type="SMART" id="SM00382">
    <property type="entry name" value="AAA"/>
    <property type="match status" value="1"/>
</dbReference>
<dbReference type="Pfam" id="PF00005">
    <property type="entry name" value="ABC_tran"/>
    <property type="match status" value="1"/>
</dbReference>
<evidence type="ECO:0000256" key="4">
    <source>
        <dbReference type="ARBA" id="ARBA00022840"/>
    </source>
</evidence>
<keyword evidence="4 6" id="KW-0067">ATP-binding</keyword>
<dbReference type="GO" id="GO:0016887">
    <property type="term" value="F:ATP hydrolysis activity"/>
    <property type="evidence" value="ECO:0007669"/>
    <property type="project" value="InterPro"/>
</dbReference>
<dbReference type="GO" id="GO:0005524">
    <property type="term" value="F:ATP binding"/>
    <property type="evidence" value="ECO:0007669"/>
    <property type="project" value="UniProtKB-KW"/>
</dbReference>
<dbReference type="OrthoDB" id="9778547at2"/>
<evidence type="ECO:0000256" key="3">
    <source>
        <dbReference type="ARBA" id="ARBA00022741"/>
    </source>
</evidence>
<keyword evidence="3" id="KW-0547">Nucleotide-binding</keyword>
<dbReference type="PANTHER" id="PTHR43335">
    <property type="entry name" value="ABC TRANSPORTER, ATP-BINDING PROTEIN"/>
    <property type="match status" value="1"/>
</dbReference>
<dbReference type="PROSITE" id="PS00211">
    <property type="entry name" value="ABC_TRANSPORTER_1"/>
    <property type="match status" value="1"/>
</dbReference>
<reference evidence="6 7" key="1">
    <citation type="journal article" date="2013" name="Int. J. Syst. Evol. Microbiol.">
        <title>Marinicauda pacifica gen. nov., sp. nov., a prosthecate alphaproteobacterium of the family Hyphomonadaceae isolated from deep seawater.</title>
        <authorList>
            <person name="Zhang X.Y."/>
            <person name="Li G.W."/>
            <person name="Wang C.S."/>
            <person name="Zhang Y.J."/>
            <person name="Xu X.W."/>
            <person name="Li H."/>
            <person name="Liu A."/>
            <person name="Liu C."/>
            <person name="Xie B.B."/>
            <person name="Qin Q.L."/>
            <person name="Xu Z."/>
            <person name="Chen X.L."/>
            <person name="Zhou B.C."/>
            <person name="Zhang Y.Z."/>
        </authorList>
    </citation>
    <scope>NUCLEOTIDE SEQUENCE [LARGE SCALE GENOMIC DNA]</scope>
    <source>
        <strain evidence="6 7">P-1 km-3</strain>
    </source>
</reference>
<keyword evidence="2" id="KW-0813">Transport</keyword>
<evidence type="ECO:0000256" key="2">
    <source>
        <dbReference type="ARBA" id="ARBA00022448"/>
    </source>
</evidence>
<evidence type="ECO:0000313" key="6">
    <source>
        <dbReference type="EMBL" id="TGY92207.1"/>
    </source>
</evidence>
<comment type="caution">
    <text evidence="6">The sequence shown here is derived from an EMBL/GenBank/DDBJ whole genome shotgun (WGS) entry which is preliminary data.</text>
</comment>
<protein>
    <submittedName>
        <fullName evidence="6">ATP-binding cassette domain-containing protein</fullName>
    </submittedName>
</protein>
<accession>A0A4S2H8P2</accession>
<dbReference type="PANTHER" id="PTHR43335:SF11">
    <property type="entry name" value="ABC TRANSPORTER RELATED"/>
    <property type="match status" value="1"/>
</dbReference>
<dbReference type="Gene3D" id="3.40.50.300">
    <property type="entry name" value="P-loop containing nucleotide triphosphate hydrolases"/>
    <property type="match status" value="1"/>
</dbReference>
<evidence type="ECO:0000259" key="5">
    <source>
        <dbReference type="PROSITE" id="PS50893"/>
    </source>
</evidence>
<dbReference type="RefSeq" id="WP_135945341.1">
    <property type="nucleotide sequence ID" value="NZ_BMEI01000003.1"/>
</dbReference>
<dbReference type="InterPro" id="IPR017871">
    <property type="entry name" value="ABC_transporter-like_CS"/>
</dbReference>
<proteinExistence type="inferred from homology"/>
<evidence type="ECO:0000256" key="1">
    <source>
        <dbReference type="ARBA" id="ARBA00005417"/>
    </source>
</evidence>
<dbReference type="InterPro" id="IPR027417">
    <property type="entry name" value="P-loop_NTPase"/>
</dbReference>